<comment type="caution">
    <text evidence="3">The sequence shown here is derived from an EMBL/GenBank/DDBJ whole genome shotgun (WGS) entry which is preliminary data.</text>
</comment>
<dbReference type="AlphaFoldDB" id="A0A4R9G4W5"/>
<dbReference type="RefSeq" id="WP_135583553.1">
    <property type="nucleotide sequence ID" value="NZ_RQEP01000005.1"/>
</dbReference>
<keyword evidence="1" id="KW-0732">Signal</keyword>
<sequence length="192" mass="21849">MNYKNRKFLLRNSFLILLALGITSRQAAENKTVLPKLKISEGKVLFRSEAPQEEIYGSGSSVSGEVDPQTGSVQIFIDIRDYKTGNHLRDAHMHENYLESDLFPKASFVGKISSYDPQSGKVAALGTFQFHGQQKENFKIEGILSPENRKFRLTSSFFILLEDYKIEIPKLLIFKLNNKVEVKTDFLLEPSE</sequence>
<evidence type="ECO:0000313" key="3">
    <source>
        <dbReference type="EMBL" id="TGK06576.1"/>
    </source>
</evidence>
<feature type="chain" id="PRO_5020204164" evidence="1">
    <location>
        <begin position="28"/>
        <end position="192"/>
    </location>
</feature>
<feature type="signal peptide" evidence="1">
    <location>
        <begin position="1"/>
        <end position="27"/>
    </location>
</feature>
<dbReference type="EMBL" id="RQEP01000005">
    <property type="protein sequence ID" value="TGK06576.1"/>
    <property type="molecule type" value="Genomic_DNA"/>
</dbReference>
<evidence type="ECO:0000313" key="4">
    <source>
        <dbReference type="Proteomes" id="UP000297453"/>
    </source>
</evidence>
<protein>
    <submittedName>
        <fullName evidence="3">YceI family protein</fullName>
    </submittedName>
</protein>
<evidence type="ECO:0000259" key="2">
    <source>
        <dbReference type="Pfam" id="PF04264"/>
    </source>
</evidence>
<dbReference type="PANTHER" id="PTHR34406">
    <property type="entry name" value="PROTEIN YCEI"/>
    <property type="match status" value="1"/>
</dbReference>
<gene>
    <name evidence="3" type="ORF">EHO59_00060</name>
</gene>
<dbReference type="InterPro" id="IPR036761">
    <property type="entry name" value="TTHA0802/YceI-like_sf"/>
</dbReference>
<dbReference type="OrthoDB" id="342400at2"/>
<dbReference type="PANTHER" id="PTHR34406:SF1">
    <property type="entry name" value="PROTEIN YCEI"/>
    <property type="match status" value="1"/>
</dbReference>
<feature type="domain" description="Lipid/polyisoprenoid-binding YceI-like" evidence="2">
    <location>
        <begin position="54"/>
        <end position="185"/>
    </location>
</feature>
<evidence type="ECO:0000256" key="1">
    <source>
        <dbReference type="SAM" id="SignalP"/>
    </source>
</evidence>
<dbReference type="Gene3D" id="2.40.128.110">
    <property type="entry name" value="Lipid/polyisoprenoid-binding, YceI-like"/>
    <property type="match status" value="1"/>
</dbReference>
<reference evidence="3" key="1">
    <citation type="journal article" date="2019" name="PLoS Negl. Trop. Dis.">
        <title>Revisiting the worldwide diversity of Leptospira species in the environment.</title>
        <authorList>
            <person name="Vincent A.T."/>
            <person name="Schiettekatte O."/>
            <person name="Bourhy P."/>
            <person name="Veyrier F.J."/>
            <person name="Picardeau M."/>
        </authorList>
    </citation>
    <scope>NUCLEOTIDE SEQUENCE [LARGE SCALE GENOMIC DNA]</scope>
    <source>
        <strain evidence="3">SSS9</strain>
    </source>
</reference>
<name>A0A4R9G4W5_9LEPT</name>
<dbReference type="InterPro" id="IPR007372">
    <property type="entry name" value="Lipid/polyisoprenoid-bd_YceI"/>
</dbReference>
<dbReference type="SUPFAM" id="SSF101874">
    <property type="entry name" value="YceI-like"/>
    <property type="match status" value="1"/>
</dbReference>
<keyword evidence="4" id="KW-1185">Reference proteome</keyword>
<dbReference type="Pfam" id="PF04264">
    <property type="entry name" value="YceI"/>
    <property type="match status" value="1"/>
</dbReference>
<accession>A0A4R9G4W5</accession>
<proteinExistence type="predicted"/>
<dbReference type="Proteomes" id="UP000297453">
    <property type="component" value="Unassembled WGS sequence"/>
</dbReference>
<organism evidence="3 4">
    <name type="scientific">Leptospira semungkisensis</name>
    <dbReference type="NCBI Taxonomy" id="2484985"/>
    <lineage>
        <taxon>Bacteria</taxon>
        <taxon>Pseudomonadati</taxon>
        <taxon>Spirochaetota</taxon>
        <taxon>Spirochaetia</taxon>
        <taxon>Leptospirales</taxon>
        <taxon>Leptospiraceae</taxon>
        <taxon>Leptospira</taxon>
    </lineage>
</organism>